<proteinExistence type="inferred from homology"/>
<dbReference type="Pfam" id="PF13855">
    <property type="entry name" value="LRR_8"/>
    <property type="match status" value="1"/>
</dbReference>
<keyword evidence="7" id="KW-0677">Repeat</keyword>
<keyword evidence="4" id="KW-0433">Leucine-rich repeat</keyword>
<protein>
    <submittedName>
        <fullName evidence="11">(rape) hypothetical protein</fullName>
    </submittedName>
</protein>
<dbReference type="Proteomes" id="UP001295469">
    <property type="component" value="Chromosome C05"/>
</dbReference>
<dbReference type="PANTHER" id="PTHR48062">
    <property type="entry name" value="RECEPTOR-LIKE PROTEIN 14"/>
    <property type="match status" value="1"/>
</dbReference>
<organism evidence="11">
    <name type="scientific">Brassica napus</name>
    <name type="common">Rape</name>
    <dbReference type="NCBI Taxonomy" id="3708"/>
    <lineage>
        <taxon>Eukaryota</taxon>
        <taxon>Viridiplantae</taxon>
        <taxon>Streptophyta</taxon>
        <taxon>Embryophyta</taxon>
        <taxon>Tracheophyta</taxon>
        <taxon>Spermatophyta</taxon>
        <taxon>Magnoliopsida</taxon>
        <taxon>eudicotyledons</taxon>
        <taxon>Gunneridae</taxon>
        <taxon>Pentapetalae</taxon>
        <taxon>rosids</taxon>
        <taxon>malvids</taxon>
        <taxon>Brassicales</taxon>
        <taxon>Brassicaceae</taxon>
        <taxon>Brassiceae</taxon>
        <taxon>Brassica</taxon>
    </lineage>
</organism>
<dbReference type="InterPro" id="IPR051502">
    <property type="entry name" value="RLP_Defense_Trigger"/>
</dbReference>
<dbReference type="Gene3D" id="3.80.10.10">
    <property type="entry name" value="Ribonuclease Inhibitor"/>
    <property type="match status" value="1"/>
</dbReference>
<dbReference type="InterPro" id="IPR001611">
    <property type="entry name" value="Leu-rich_rpt"/>
</dbReference>
<keyword evidence="5" id="KW-0812">Transmembrane</keyword>
<accession>A0A816KIH8</accession>
<gene>
    <name evidence="11" type="ORF">DARMORV10_C05P16880.1</name>
</gene>
<evidence type="ECO:0000256" key="7">
    <source>
        <dbReference type="ARBA" id="ARBA00022737"/>
    </source>
</evidence>
<keyword evidence="9" id="KW-0472">Membrane</keyword>
<keyword evidence="8" id="KW-1133">Transmembrane helix</keyword>
<evidence type="ECO:0000256" key="10">
    <source>
        <dbReference type="ARBA" id="ARBA00023170"/>
    </source>
</evidence>
<name>A0A816KIH8_BRANA</name>
<evidence type="ECO:0000256" key="2">
    <source>
        <dbReference type="ARBA" id="ARBA00009592"/>
    </source>
</evidence>
<dbReference type="EMBL" id="HG994369">
    <property type="protein sequence ID" value="CAF1926638.1"/>
    <property type="molecule type" value="Genomic_DNA"/>
</dbReference>
<dbReference type="AlphaFoldDB" id="A0A816KIH8"/>
<evidence type="ECO:0000256" key="6">
    <source>
        <dbReference type="ARBA" id="ARBA00022729"/>
    </source>
</evidence>
<evidence type="ECO:0000256" key="4">
    <source>
        <dbReference type="ARBA" id="ARBA00022614"/>
    </source>
</evidence>
<dbReference type="PANTHER" id="PTHR48062:SF52">
    <property type="entry name" value="RECEPTOR-LIKE PROTEIN 8-RELATED"/>
    <property type="match status" value="1"/>
</dbReference>
<evidence type="ECO:0000256" key="1">
    <source>
        <dbReference type="ARBA" id="ARBA00004162"/>
    </source>
</evidence>
<keyword evidence="6" id="KW-0732">Signal</keyword>
<dbReference type="SUPFAM" id="SSF52058">
    <property type="entry name" value="L domain-like"/>
    <property type="match status" value="1"/>
</dbReference>
<keyword evidence="10" id="KW-0675">Receptor</keyword>
<evidence type="ECO:0000313" key="11">
    <source>
        <dbReference type="EMBL" id="CAF1926638.1"/>
    </source>
</evidence>
<evidence type="ECO:0000256" key="8">
    <source>
        <dbReference type="ARBA" id="ARBA00022989"/>
    </source>
</evidence>
<dbReference type="InterPro" id="IPR032675">
    <property type="entry name" value="LRR_dom_sf"/>
</dbReference>
<comment type="subcellular location">
    <subcellularLocation>
        <location evidence="1">Cell membrane</location>
        <topology evidence="1">Single-pass membrane protein</topology>
    </subcellularLocation>
</comment>
<sequence length="96" mass="10748">MSVLDLSNNYLTGVIPGWIGNLYGLSMLLISNNYLEGQIPVSLIAISLCCWTSLQTDYLVTYLAASALIQECCSCRIIIFQGLSQTQYWEMPLYLI</sequence>
<reference evidence="11" key="1">
    <citation type="submission" date="2021-01" db="EMBL/GenBank/DDBJ databases">
        <authorList>
            <consortium name="Genoscope - CEA"/>
            <person name="William W."/>
        </authorList>
    </citation>
    <scope>NUCLEOTIDE SEQUENCE</scope>
</reference>
<comment type="similarity">
    <text evidence="2">Belongs to the RLP family.</text>
</comment>
<keyword evidence="3" id="KW-1003">Cell membrane</keyword>
<evidence type="ECO:0000256" key="3">
    <source>
        <dbReference type="ARBA" id="ARBA00022475"/>
    </source>
</evidence>
<evidence type="ECO:0000256" key="5">
    <source>
        <dbReference type="ARBA" id="ARBA00022692"/>
    </source>
</evidence>
<evidence type="ECO:0000256" key="9">
    <source>
        <dbReference type="ARBA" id="ARBA00023136"/>
    </source>
</evidence>
<dbReference type="GO" id="GO:0005886">
    <property type="term" value="C:plasma membrane"/>
    <property type="evidence" value="ECO:0007669"/>
    <property type="project" value="UniProtKB-SubCell"/>
</dbReference>